<protein>
    <submittedName>
        <fullName evidence="1">Uncharacterized protein</fullName>
    </submittedName>
</protein>
<evidence type="ECO:0000313" key="2">
    <source>
        <dbReference type="Proteomes" id="UP001055811"/>
    </source>
</evidence>
<sequence length="135" mass="15362">MRFTETTKKPKFSKKGFGNYGVSEWVVHTVPKFSKKGFAQCKRNWPSGANIDDVTLAARQQYIDKNGTKNPFNAHTEAFWRSSQTQTYQLILFTPSEVLSLSLSISLSLSLSLWPLKSIFVSTRFQSSSHFLFAQ</sequence>
<evidence type="ECO:0000313" key="1">
    <source>
        <dbReference type="EMBL" id="KAI3788613.1"/>
    </source>
</evidence>
<reference evidence="1 2" key="2">
    <citation type="journal article" date="2022" name="Mol. Ecol. Resour.">
        <title>The genomes of chicory, endive, great burdock and yacon provide insights into Asteraceae paleo-polyploidization history and plant inulin production.</title>
        <authorList>
            <person name="Fan W."/>
            <person name="Wang S."/>
            <person name="Wang H."/>
            <person name="Wang A."/>
            <person name="Jiang F."/>
            <person name="Liu H."/>
            <person name="Zhao H."/>
            <person name="Xu D."/>
            <person name="Zhang Y."/>
        </authorList>
    </citation>
    <scope>NUCLEOTIDE SEQUENCE [LARGE SCALE GENOMIC DNA]</scope>
    <source>
        <strain evidence="2">cv. Punajuju</strain>
        <tissue evidence="1">Leaves</tissue>
    </source>
</reference>
<proteinExistence type="predicted"/>
<dbReference type="Proteomes" id="UP001055811">
    <property type="component" value="Linkage Group LG01"/>
</dbReference>
<gene>
    <name evidence="1" type="ORF">L2E82_01385</name>
</gene>
<name>A0ACB9GZW1_CICIN</name>
<reference evidence="2" key="1">
    <citation type="journal article" date="2022" name="Mol. Ecol. Resour.">
        <title>The genomes of chicory, endive, great burdock and yacon provide insights into Asteraceae palaeo-polyploidization history and plant inulin production.</title>
        <authorList>
            <person name="Fan W."/>
            <person name="Wang S."/>
            <person name="Wang H."/>
            <person name="Wang A."/>
            <person name="Jiang F."/>
            <person name="Liu H."/>
            <person name="Zhao H."/>
            <person name="Xu D."/>
            <person name="Zhang Y."/>
        </authorList>
    </citation>
    <scope>NUCLEOTIDE SEQUENCE [LARGE SCALE GENOMIC DNA]</scope>
    <source>
        <strain evidence="2">cv. Punajuju</strain>
    </source>
</reference>
<dbReference type="EMBL" id="CM042009">
    <property type="protein sequence ID" value="KAI3788613.1"/>
    <property type="molecule type" value="Genomic_DNA"/>
</dbReference>
<organism evidence="1 2">
    <name type="scientific">Cichorium intybus</name>
    <name type="common">Chicory</name>
    <dbReference type="NCBI Taxonomy" id="13427"/>
    <lineage>
        <taxon>Eukaryota</taxon>
        <taxon>Viridiplantae</taxon>
        <taxon>Streptophyta</taxon>
        <taxon>Embryophyta</taxon>
        <taxon>Tracheophyta</taxon>
        <taxon>Spermatophyta</taxon>
        <taxon>Magnoliopsida</taxon>
        <taxon>eudicotyledons</taxon>
        <taxon>Gunneridae</taxon>
        <taxon>Pentapetalae</taxon>
        <taxon>asterids</taxon>
        <taxon>campanulids</taxon>
        <taxon>Asterales</taxon>
        <taxon>Asteraceae</taxon>
        <taxon>Cichorioideae</taxon>
        <taxon>Cichorieae</taxon>
        <taxon>Cichoriinae</taxon>
        <taxon>Cichorium</taxon>
    </lineage>
</organism>
<keyword evidence="2" id="KW-1185">Reference proteome</keyword>
<accession>A0ACB9GZW1</accession>
<comment type="caution">
    <text evidence="1">The sequence shown here is derived from an EMBL/GenBank/DDBJ whole genome shotgun (WGS) entry which is preliminary data.</text>
</comment>